<reference evidence="10 11" key="1">
    <citation type="submission" date="2016-06" db="EMBL/GenBank/DDBJ databases">
        <authorList>
            <person name="Kjaerup R.B."/>
            <person name="Dalgaard T.S."/>
            <person name="Juul-Madsen H.R."/>
        </authorList>
    </citation>
    <scope>NUCLEOTIDE SEQUENCE [LARGE SCALE GENOMIC DNA]</scope>
    <source>
        <strain evidence="10">2</strain>
    </source>
</reference>
<dbReference type="GO" id="GO:0008270">
    <property type="term" value="F:zinc ion binding"/>
    <property type="evidence" value="ECO:0007669"/>
    <property type="project" value="InterPro"/>
</dbReference>
<dbReference type="CDD" id="cd00884">
    <property type="entry name" value="beta_CA_cladeB"/>
    <property type="match status" value="1"/>
</dbReference>
<dbReference type="Pfam" id="PF00484">
    <property type="entry name" value="Pro_CA"/>
    <property type="match status" value="1"/>
</dbReference>
<dbReference type="EC" id="4.2.1.1" evidence="2"/>
<gene>
    <name evidence="10" type="ORF">PROAA_3370006</name>
</gene>
<dbReference type="Gene3D" id="3.40.1050.10">
    <property type="entry name" value="Carbonic anhydrase"/>
    <property type="match status" value="1"/>
</dbReference>
<dbReference type="EMBL" id="FLQY01000265">
    <property type="protein sequence ID" value="SBT09635.1"/>
    <property type="molecule type" value="Genomic_DNA"/>
</dbReference>
<dbReference type="PANTHER" id="PTHR11002">
    <property type="entry name" value="CARBONIC ANHYDRASE"/>
    <property type="match status" value="1"/>
</dbReference>
<evidence type="ECO:0000256" key="3">
    <source>
        <dbReference type="ARBA" id="ARBA00014628"/>
    </source>
</evidence>
<keyword evidence="5 9" id="KW-0862">Zinc</keyword>
<comment type="similarity">
    <text evidence="1">Belongs to the beta-class carbonic anhydrase family.</text>
</comment>
<dbReference type="SUPFAM" id="SSF53056">
    <property type="entry name" value="beta-carbonic anhydrase, cab"/>
    <property type="match status" value="1"/>
</dbReference>
<dbReference type="InterPro" id="IPR001765">
    <property type="entry name" value="Carbonic_anhydrase"/>
</dbReference>
<dbReference type="SMART" id="SM00947">
    <property type="entry name" value="Pro_CA"/>
    <property type="match status" value="1"/>
</dbReference>
<evidence type="ECO:0000256" key="4">
    <source>
        <dbReference type="ARBA" id="ARBA00022723"/>
    </source>
</evidence>
<dbReference type="Proteomes" id="UP000199600">
    <property type="component" value="Unassembled WGS sequence"/>
</dbReference>
<evidence type="ECO:0000256" key="7">
    <source>
        <dbReference type="ARBA" id="ARBA00031969"/>
    </source>
</evidence>
<feature type="binding site" evidence="9">
    <location>
        <position position="105"/>
    </location>
    <ligand>
        <name>Zn(2+)</name>
        <dbReference type="ChEBI" id="CHEBI:29105"/>
    </ligand>
</feature>
<dbReference type="PANTHER" id="PTHR11002:SF76">
    <property type="entry name" value="CARBONIC ANHYDRASE"/>
    <property type="match status" value="1"/>
</dbReference>
<evidence type="ECO:0000256" key="8">
    <source>
        <dbReference type="ARBA" id="ARBA00048348"/>
    </source>
</evidence>
<evidence type="ECO:0000256" key="2">
    <source>
        <dbReference type="ARBA" id="ARBA00012925"/>
    </source>
</evidence>
<accession>A0A1A8XXF7</accession>
<dbReference type="RefSeq" id="WP_222102253.1">
    <property type="nucleotide sequence ID" value="NZ_FLQY01000265.1"/>
</dbReference>
<evidence type="ECO:0000256" key="1">
    <source>
        <dbReference type="ARBA" id="ARBA00006217"/>
    </source>
</evidence>
<keyword evidence="4 9" id="KW-0479">Metal-binding</keyword>
<dbReference type="InterPro" id="IPR045066">
    <property type="entry name" value="Beta_CA_cladeB"/>
</dbReference>
<protein>
    <recommendedName>
        <fullName evidence="3">Carbonic anhydrase</fullName>
        <ecNumber evidence="2">4.2.1.1</ecNumber>
    </recommendedName>
    <alternativeName>
        <fullName evidence="7">Carbonate dehydratase</fullName>
    </alternativeName>
</protein>
<dbReference type="FunFam" id="3.40.1050.10:FF:000003">
    <property type="entry name" value="Carbonic anhydrase"/>
    <property type="match status" value="1"/>
</dbReference>
<feature type="binding site" evidence="9">
    <location>
        <position position="44"/>
    </location>
    <ligand>
        <name>Zn(2+)</name>
        <dbReference type="ChEBI" id="CHEBI:29105"/>
    </ligand>
</feature>
<sequence length="213" mass="24159">MMNHIEKLIEGFRRFRNNNYTQNHALFERLAKQGQSPKTIVVGCCDSRVDPAIVTDCDPGDLFIIRNVANLVPPYETSGTYHGTSAALEFGVRHLQVENIIVLGHCQCGGIRALMSQTPGVESQDGFISSWMKVASHARNRVLSRKHEESLEKQSRACEQEAILVSLDNLLTFPWILERVAQKKLALHGWYFDMEEGDLLRYDPDSNRFEPLS</sequence>
<dbReference type="AlphaFoldDB" id="A0A1A8XXF7"/>
<comment type="cofactor">
    <cofactor evidence="9">
        <name>Zn(2+)</name>
        <dbReference type="ChEBI" id="CHEBI:29105"/>
    </cofactor>
    <text evidence="9">Binds 1 zinc ion per subunit.</text>
</comment>
<comment type="catalytic activity">
    <reaction evidence="8">
        <text>hydrogencarbonate + H(+) = CO2 + H2O</text>
        <dbReference type="Rhea" id="RHEA:10748"/>
        <dbReference type="ChEBI" id="CHEBI:15377"/>
        <dbReference type="ChEBI" id="CHEBI:15378"/>
        <dbReference type="ChEBI" id="CHEBI:16526"/>
        <dbReference type="ChEBI" id="CHEBI:17544"/>
        <dbReference type="EC" id="4.2.1.1"/>
    </reaction>
</comment>
<keyword evidence="11" id="KW-1185">Reference proteome</keyword>
<dbReference type="GO" id="GO:0004089">
    <property type="term" value="F:carbonate dehydratase activity"/>
    <property type="evidence" value="ECO:0007669"/>
    <property type="project" value="UniProtKB-EC"/>
</dbReference>
<evidence type="ECO:0000313" key="10">
    <source>
        <dbReference type="EMBL" id="SBT09635.1"/>
    </source>
</evidence>
<proteinExistence type="inferred from homology"/>
<feature type="binding site" evidence="9">
    <location>
        <position position="108"/>
    </location>
    <ligand>
        <name>Zn(2+)</name>
        <dbReference type="ChEBI" id="CHEBI:29105"/>
    </ligand>
</feature>
<keyword evidence="6" id="KW-0456">Lyase</keyword>
<evidence type="ECO:0000256" key="9">
    <source>
        <dbReference type="PIRSR" id="PIRSR601765-1"/>
    </source>
</evidence>
<feature type="binding site" evidence="9">
    <location>
        <position position="46"/>
    </location>
    <ligand>
        <name>Zn(2+)</name>
        <dbReference type="ChEBI" id="CHEBI:29105"/>
    </ligand>
</feature>
<evidence type="ECO:0000256" key="5">
    <source>
        <dbReference type="ARBA" id="ARBA00022833"/>
    </source>
</evidence>
<name>A0A1A8XXF7_9RHOO</name>
<organism evidence="10 11">
    <name type="scientific">Candidatus Propionivibrio aalborgensis</name>
    <dbReference type="NCBI Taxonomy" id="1860101"/>
    <lineage>
        <taxon>Bacteria</taxon>
        <taxon>Pseudomonadati</taxon>
        <taxon>Pseudomonadota</taxon>
        <taxon>Betaproteobacteria</taxon>
        <taxon>Rhodocyclales</taxon>
        <taxon>Rhodocyclaceae</taxon>
        <taxon>Propionivibrio</taxon>
    </lineage>
</organism>
<evidence type="ECO:0000256" key="6">
    <source>
        <dbReference type="ARBA" id="ARBA00023239"/>
    </source>
</evidence>
<evidence type="ECO:0000313" key="11">
    <source>
        <dbReference type="Proteomes" id="UP000199600"/>
    </source>
</evidence>
<dbReference type="InterPro" id="IPR036874">
    <property type="entry name" value="Carbonic_anhydrase_sf"/>
</dbReference>